<name>A0A9N9DZS6_9GLOM</name>
<dbReference type="Gene3D" id="2.40.70.10">
    <property type="entry name" value="Acid Proteases"/>
    <property type="match status" value="1"/>
</dbReference>
<dbReference type="PANTHER" id="PTHR12917:SF1">
    <property type="entry name" value="AT13091P"/>
    <property type="match status" value="1"/>
</dbReference>
<keyword evidence="2" id="KW-0645">Protease</keyword>
<dbReference type="AlphaFoldDB" id="A0A9N9DZS6"/>
<keyword evidence="3" id="KW-0064">Aspartyl protease</keyword>
<feature type="compositionally biased region" description="Acidic residues" evidence="5">
    <location>
        <begin position="329"/>
        <end position="365"/>
    </location>
</feature>
<evidence type="ECO:0000256" key="2">
    <source>
        <dbReference type="ARBA" id="ARBA00022670"/>
    </source>
</evidence>
<sequence length="392" mass="45405">MRKLETSPADYICHTIILWQIERKDCKVNATGEYYMGRRKENNPANDAISSLTKQVQEMSSKLIMMIREKKNTRNQSYRPTGCFNCGRQGYRACECLKLPRRMPPQPYTINRPKKGELSKELIGRIEERTQSTQPVEMEITAEPAKEKVKNTTSRVKRQRGPSVVDQAPLYNHLAQVLKRPIITLVKVDYVEDQPQRTLAARCNVKIRNKPVVAVLNSGAAVSIMSKKLFTKLGLQISEPSNAVVITANRTRERALGKLKDVALQLGRITVPTDFQVIESKEKMMLLGMSWFKKLRVHLYFDEQKLIITHEGESIKLPIHQEKEAKIEEPEEEEEEDYEENDYFDTYEEEDLDEVESYLTDDQEDLYQPMDRRAEPGSIFDDDRKSSNTRRN</sequence>
<dbReference type="EMBL" id="CAJVPV010011188">
    <property type="protein sequence ID" value="CAG8658745.1"/>
    <property type="molecule type" value="Genomic_DNA"/>
</dbReference>
<proteinExistence type="inferred from homology"/>
<dbReference type="GO" id="GO:0006508">
    <property type="term" value="P:proteolysis"/>
    <property type="evidence" value="ECO:0007669"/>
    <property type="project" value="UniProtKB-KW"/>
</dbReference>
<protein>
    <submittedName>
        <fullName evidence="6">8839_t:CDS:1</fullName>
    </submittedName>
</protein>
<dbReference type="SUPFAM" id="SSF50630">
    <property type="entry name" value="Acid proteases"/>
    <property type="match status" value="1"/>
</dbReference>
<feature type="compositionally biased region" description="Basic and acidic residues" evidence="5">
    <location>
        <begin position="370"/>
        <end position="386"/>
    </location>
</feature>
<evidence type="ECO:0000256" key="5">
    <source>
        <dbReference type="SAM" id="MobiDB-lite"/>
    </source>
</evidence>
<dbReference type="Pfam" id="PF13975">
    <property type="entry name" value="gag-asp_proteas"/>
    <property type="match status" value="1"/>
</dbReference>
<organism evidence="6 7">
    <name type="scientific">Acaulospora morrowiae</name>
    <dbReference type="NCBI Taxonomy" id="94023"/>
    <lineage>
        <taxon>Eukaryota</taxon>
        <taxon>Fungi</taxon>
        <taxon>Fungi incertae sedis</taxon>
        <taxon>Mucoromycota</taxon>
        <taxon>Glomeromycotina</taxon>
        <taxon>Glomeromycetes</taxon>
        <taxon>Diversisporales</taxon>
        <taxon>Acaulosporaceae</taxon>
        <taxon>Acaulospora</taxon>
    </lineage>
</organism>
<dbReference type="InterPro" id="IPR021109">
    <property type="entry name" value="Peptidase_aspartic_dom_sf"/>
</dbReference>
<keyword evidence="7" id="KW-1185">Reference proteome</keyword>
<dbReference type="GO" id="GO:0004190">
    <property type="term" value="F:aspartic-type endopeptidase activity"/>
    <property type="evidence" value="ECO:0007669"/>
    <property type="project" value="UniProtKB-KW"/>
</dbReference>
<dbReference type="PANTHER" id="PTHR12917">
    <property type="entry name" value="ASPARTYL PROTEASE DDI-RELATED"/>
    <property type="match status" value="1"/>
</dbReference>
<evidence type="ECO:0000256" key="4">
    <source>
        <dbReference type="ARBA" id="ARBA00022801"/>
    </source>
</evidence>
<accession>A0A9N9DZS6</accession>
<comment type="similarity">
    <text evidence="1">Belongs to the DDI1 family.</text>
</comment>
<evidence type="ECO:0000256" key="1">
    <source>
        <dbReference type="ARBA" id="ARBA00009136"/>
    </source>
</evidence>
<evidence type="ECO:0000313" key="6">
    <source>
        <dbReference type="EMBL" id="CAG8658745.1"/>
    </source>
</evidence>
<reference evidence="6" key="1">
    <citation type="submission" date="2021-06" db="EMBL/GenBank/DDBJ databases">
        <authorList>
            <person name="Kallberg Y."/>
            <person name="Tangrot J."/>
            <person name="Rosling A."/>
        </authorList>
    </citation>
    <scope>NUCLEOTIDE SEQUENCE</scope>
    <source>
        <strain evidence="6">CL551</strain>
    </source>
</reference>
<comment type="caution">
    <text evidence="6">The sequence shown here is derived from an EMBL/GenBank/DDBJ whole genome shotgun (WGS) entry which is preliminary data.</text>
</comment>
<gene>
    <name evidence="6" type="ORF">AMORRO_LOCUS10308</name>
</gene>
<evidence type="ECO:0000313" key="7">
    <source>
        <dbReference type="Proteomes" id="UP000789342"/>
    </source>
</evidence>
<keyword evidence="4" id="KW-0378">Hydrolase</keyword>
<evidence type="ECO:0000256" key="3">
    <source>
        <dbReference type="ARBA" id="ARBA00022750"/>
    </source>
</evidence>
<dbReference type="OrthoDB" id="2444983at2759"/>
<feature type="compositionally biased region" description="Basic and acidic residues" evidence="5">
    <location>
        <begin position="319"/>
        <end position="328"/>
    </location>
</feature>
<dbReference type="Proteomes" id="UP000789342">
    <property type="component" value="Unassembled WGS sequence"/>
</dbReference>
<dbReference type="CDD" id="cd00303">
    <property type="entry name" value="retropepsin_like"/>
    <property type="match status" value="1"/>
</dbReference>
<feature type="region of interest" description="Disordered" evidence="5">
    <location>
        <begin position="319"/>
        <end position="392"/>
    </location>
</feature>